<sequence>MTESLSSNIAARIATLCELGRKTKFPGTLGSFLSLIFSFLSYHFLNKTIYGIFFLVFLALGFWAIRETQKGGGESDYSWIVIDEWIGMWFVGFFLFELSSILNFTLTGQILIAILGFIIFRIIDILKLISPIGTIDKVWVQTPTLIILDDLIAGCYSYAILMLVFGFYNIHYIYFSFMFLLPAMIANMTPVLLRGMKKFGKPINEEIFGLNKTWRGLAGGIIVGTFSYYILANKGFFEEMQNTSYVILVGFLFSFGALAGDLIKSYFKRRVEKKEGESWIPWDQLDYILGVIILTYPVFHYSLGQVVLMLVIGGTMSAFAHRFAHLTRMINTKW</sequence>
<feature type="transmembrane region" description="Helical" evidence="1">
    <location>
        <begin position="25"/>
        <end position="42"/>
    </location>
</feature>
<name>A0A1F6V6E7_9BACT</name>
<keyword evidence="1" id="KW-1133">Transmembrane helix</keyword>
<protein>
    <recommendedName>
        <fullName evidence="2">YutG/PgpA domain-containing protein</fullName>
    </recommendedName>
</protein>
<dbReference type="AlphaFoldDB" id="A0A1F6V6E7"/>
<dbReference type="InterPro" id="IPR036681">
    <property type="entry name" value="PgpA-like_sf"/>
</dbReference>
<dbReference type="PANTHER" id="PTHR39650">
    <property type="entry name" value="CDP-ARCHAEOL SYNTHASE"/>
    <property type="match status" value="1"/>
</dbReference>
<feature type="transmembrane region" description="Helical" evidence="1">
    <location>
        <begin position="144"/>
        <end position="167"/>
    </location>
</feature>
<dbReference type="Pfam" id="PF04608">
    <property type="entry name" value="PgpA"/>
    <property type="match status" value="1"/>
</dbReference>
<evidence type="ECO:0000256" key="1">
    <source>
        <dbReference type="SAM" id="Phobius"/>
    </source>
</evidence>
<feature type="transmembrane region" description="Helical" evidence="1">
    <location>
        <begin position="243"/>
        <end position="263"/>
    </location>
</feature>
<feature type="domain" description="YutG/PgpA" evidence="2">
    <location>
        <begin position="13"/>
        <end position="164"/>
    </location>
</feature>
<accession>A0A1F6V6E7</accession>
<evidence type="ECO:0000259" key="2">
    <source>
        <dbReference type="Pfam" id="PF04608"/>
    </source>
</evidence>
<feature type="transmembrane region" description="Helical" evidence="1">
    <location>
        <begin position="214"/>
        <end position="231"/>
    </location>
</feature>
<proteinExistence type="predicted"/>
<dbReference type="EMBL" id="MFTP01000022">
    <property type="protein sequence ID" value="OGI65089.1"/>
    <property type="molecule type" value="Genomic_DNA"/>
</dbReference>
<dbReference type="CDD" id="cd06971">
    <property type="entry name" value="PgpA"/>
    <property type="match status" value="1"/>
</dbReference>
<feature type="transmembrane region" description="Helical" evidence="1">
    <location>
        <begin position="77"/>
        <end position="96"/>
    </location>
</feature>
<feature type="transmembrane region" description="Helical" evidence="1">
    <location>
        <begin position="173"/>
        <end position="193"/>
    </location>
</feature>
<organism evidence="3 4">
    <name type="scientific">Candidatus Nomurabacteria bacterium RIFCSPHIGHO2_01_FULL_40_24b</name>
    <dbReference type="NCBI Taxonomy" id="1801739"/>
    <lineage>
        <taxon>Bacteria</taxon>
        <taxon>Candidatus Nomuraibacteriota</taxon>
    </lineage>
</organism>
<dbReference type="SUPFAM" id="SSF101307">
    <property type="entry name" value="YutG-like"/>
    <property type="match status" value="1"/>
</dbReference>
<dbReference type="GO" id="GO:0006629">
    <property type="term" value="P:lipid metabolic process"/>
    <property type="evidence" value="ECO:0007669"/>
    <property type="project" value="InterPro"/>
</dbReference>
<dbReference type="InterPro" id="IPR007686">
    <property type="entry name" value="YutG/PgpA"/>
</dbReference>
<evidence type="ECO:0000313" key="4">
    <source>
        <dbReference type="Proteomes" id="UP000177370"/>
    </source>
</evidence>
<dbReference type="Pfam" id="PF01864">
    <property type="entry name" value="CarS-like"/>
    <property type="match status" value="1"/>
</dbReference>
<keyword evidence="1" id="KW-0812">Transmembrane</keyword>
<feature type="transmembrane region" description="Helical" evidence="1">
    <location>
        <begin position="102"/>
        <end position="123"/>
    </location>
</feature>
<reference evidence="3 4" key="1">
    <citation type="journal article" date="2016" name="Nat. Commun.">
        <title>Thousands of microbial genomes shed light on interconnected biogeochemical processes in an aquifer system.</title>
        <authorList>
            <person name="Anantharaman K."/>
            <person name="Brown C.T."/>
            <person name="Hug L.A."/>
            <person name="Sharon I."/>
            <person name="Castelle C.J."/>
            <person name="Probst A.J."/>
            <person name="Thomas B.C."/>
            <person name="Singh A."/>
            <person name="Wilkins M.J."/>
            <person name="Karaoz U."/>
            <person name="Brodie E.L."/>
            <person name="Williams K.H."/>
            <person name="Hubbard S.S."/>
            <person name="Banfield J.F."/>
        </authorList>
    </citation>
    <scope>NUCLEOTIDE SEQUENCE [LARGE SCALE GENOMIC DNA]</scope>
</reference>
<dbReference type="Proteomes" id="UP000177370">
    <property type="component" value="Unassembled WGS sequence"/>
</dbReference>
<dbReference type="InterPro" id="IPR032690">
    <property type="entry name" value="CarS"/>
</dbReference>
<comment type="caution">
    <text evidence="3">The sequence shown here is derived from an EMBL/GenBank/DDBJ whole genome shotgun (WGS) entry which is preliminary data.</text>
</comment>
<evidence type="ECO:0000313" key="3">
    <source>
        <dbReference type="EMBL" id="OGI65089.1"/>
    </source>
</evidence>
<feature type="transmembrane region" description="Helical" evidence="1">
    <location>
        <begin position="284"/>
        <end position="300"/>
    </location>
</feature>
<dbReference type="GO" id="GO:0008962">
    <property type="term" value="F:phosphatidylglycerophosphatase activity"/>
    <property type="evidence" value="ECO:0007669"/>
    <property type="project" value="InterPro"/>
</dbReference>
<dbReference type="PANTHER" id="PTHR39650:SF1">
    <property type="entry name" value="CDP-ARCHAEOL SYNTHASE"/>
    <property type="match status" value="1"/>
</dbReference>
<feature type="transmembrane region" description="Helical" evidence="1">
    <location>
        <begin position="48"/>
        <end position="65"/>
    </location>
</feature>
<gene>
    <name evidence="3" type="ORF">A2647_04020</name>
</gene>
<keyword evidence="1" id="KW-0472">Membrane</keyword>